<feature type="transmembrane region" description="Helical" evidence="11">
    <location>
        <begin position="163"/>
        <end position="188"/>
    </location>
</feature>
<keyword evidence="7 11" id="KW-0472">Membrane</keyword>
<evidence type="ECO:0000256" key="11">
    <source>
        <dbReference type="SAM" id="Phobius"/>
    </source>
</evidence>
<evidence type="ECO:0000256" key="5">
    <source>
        <dbReference type="ARBA" id="ARBA00022741"/>
    </source>
</evidence>
<dbReference type="InterPro" id="IPR001054">
    <property type="entry name" value="A/G_cyclase"/>
</dbReference>
<keyword evidence="6 11" id="KW-1133">Transmembrane helix</keyword>
<name>A0A2C9JPT9_BIOGL</name>
<dbReference type="PANTHER" id="PTHR11920">
    <property type="entry name" value="GUANYLYL CYCLASE"/>
    <property type="match status" value="1"/>
</dbReference>
<evidence type="ECO:0000313" key="14">
    <source>
        <dbReference type="Proteomes" id="UP000076420"/>
    </source>
</evidence>
<dbReference type="PANTHER" id="PTHR11920:SF497">
    <property type="entry name" value="GUANYLATE CYCLASE"/>
    <property type="match status" value="1"/>
</dbReference>
<evidence type="ECO:0000256" key="1">
    <source>
        <dbReference type="ARBA" id="ARBA00004479"/>
    </source>
</evidence>
<keyword evidence="3 11" id="KW-0812">Transmembrane</keyword>
<evidence type="ECO:0000256" key="10">
    <source>
        <dbReference type="SAM" id="Coils"/>
    </source>
</evidence>
<keyword evidence="8" id="KW-0456">Lyase</keyword>
<dbReference type="GO" id="GO:0000166">
    <property type="term" value="F:nucleotide binding"/>
    <property type="evidence" value="ECO:0007669"/>
    <property type="project" value="UniProtKB-KW"/>
</dbReference>
<keyword evidence="4" id="KW-0732">Signal</keyword>
<proteinExistence type="predicted"/>
<feature type="coiled-coil region" evidence="10">
    <location>
        <begin position="191"/>
        <end position="218"/>
    </location>
</feature>
<dbReference type="KEGG" id="bgt:106062869"/>
<evidence type="ECO:0000256" key="9">
    <source>
        <dbReference type="ARBA" id="ARBA00023293"/>
    </source>
</evidence>
<gene>
    <name evidence="13" type="primary">106062869</name>
</gene>
<keyword evidence="9" id="KW-0141">cGMP biosynthesis</keyword>
<dbReference type="Gene3D" id="6.10.250.780">
    <property type="match status" value="1"/>
</dbReference>
<dbReference type="GO" id="GO:0004016">
    <property type="term" value="F:adenylate cyclase activity"/>
    <property type="evidence" value="ECO:0007669"/>
    <property type="project" value="TreeGrafter"/>
</dbReference>
<evidence type="ECO:0000256" key="4">
    <source>
        <dbReference type="ARBA" id="ARBA00022729"/>
    </source>
</evidence>
<dbReference type="Pfam" id="PF07701">
    <property type="entry name" value="HNOBA"/>
    <property type="match status" value="1"/>
</dbReference>
<evidence type="ECO:0000256" key="7">
    <source>
        <dbReference type="ARBA" id="ARBA00023136"/>
    </source>
</evidence>
<sequence length="299" mass="34076">MSQVTVGDMPDSRAALLAAEFERGNALVRLCRGNPLTKAGNFLACQLFSPLLQELYDKKMEKHSNTDKKIGNLRLWPLDNATRYGMFADFAQFKVMLQNYRDNLLNSPDTNRTIRQEMSFYVSVIEYLIQWLYGTCSVRQHTPSVDRPISPFTELSRQSTEDISISITLVCVFVFLAPVIVLSVRMLLLDIQKYANSLSEQTKELNKERKRAESLLYQMLPEQVAKQLKENKTVPAESYEDVTIFFSDIVGFTTIAASCTPMEVVALLNSLYTCFDRRLELYDVYKVETIGDAYMVSSG</sequence>
<evidence type="ECO:0000313" key="13">
    <source>
        <dbReference type="EnsemblMetazoa" id="BGLB006010-PB"/>
    </source>
</evidence>
<evidence type="ECO:0000256" key="3">
    <source>
        <dbReference type="ARBA" id="ARBA00022692"/>
    </source>
</evidence>
<reference evidence="13" key="1">
    <citation type="submission" date="2020-05" db="UniProtKB">
        <authorList>
            <consortium name="EnsemblMetazoa"/>
        </authorList>
    </citation>
    <scope>IDENTIFICATION</scope>
    <source>
        <strain evidence="13">BB02</strain>
    </source>
</reference>
<dbReference type="EC" id="4.6.1.2" evidence="2"/>
<dbReference type="GO" id="GO:0007168">
    <property type="term" value="P:receptor guanylyl cyclase signaling pathway"/>
    <property type="evidence" value="ECO:0007669"/>
    <property type="project" value="TreeGrafter"/>
</dbReference>
<evidence type="ECO:0000259" key="12">
    <source>
        <dbReference type="PROSITE" id="PS50125"/>
    </source>
</evidence>
<dbReference type="Pfam" id="PF00211">
    <property type="entry name" value="Guanylate_cyc"/>
    <property type="match status" value="1"/>
</dbReference>
<dbReference type="AlphaFoldDB" id="A0A2C9JPT9"/>
<dbReference type="InterPro" id="IPR011645">
    <property type="entry name" value="HNOB_dom_associated"/>
</dbReference>
<dbReference type="SMART" id="SM00044">
    <property type="entry name" value="CYCc"/>
    <property type="match status" value="1"/>
</dbReference>
<accession>A0A2C9JPT9</accession>
<organism evidence="13 14">
    <name type="scientific">Biomphalaria glabrata</name>
    <name type="common">Bloodfluke planorb</name>
    <name type="synonym">Freshwater snail</name>
    <dbReference type="NCBI Taxonomy" id="6526"/>
    <lineage>
        <taxon>Eukaryota</taxon>
        <taxon>Metazoa</taxon>
        <taxon>Spiralia</taxon>
        <taxon>Lophotrochozoa</taxon>
        <taxon>Mollusca</taxon>
        <taxon>Gastropoda</taxon>
        <taxon>Heterobranchia</taxon>
        <taxon>Euthyneura</taxon>
        <taxon>Panpulmonata</taxon>
        <taxon>Hygrophila</taxon>
        <taxon>Lymnaeoidea</taxon>
        <taxon>Planorbidae</taxon>
        <taxon>Biomphalaria</taxon>
    </lineage>
</organism>
<dbReference type="Gene3D" id="3.30.70.1230">
    <property type="entry name" value="Nucleotide cyclase"/>
    <property type="match status" value="1"/>
</dbReference>
<evidence type="ECO:0000256" key="2">
    <source>
        <dbReference type="ARBA" id="ARBA00012202"/>
    </source>
</evidence>
<protein>
    <recommendedName>
        <fullName evidence="2">guanylate cyclase</fullName>
        <ecNumber evidence="2">4.6.1.2</ecNumber>
    </recommendedName>
</protein>
<dbReference type="GO" id="GO:0001653">
    <property type="term" value="F:peptide receptor activity"/>
    <property type="evidence" value="ECO:0007669"/>
    <property type="project" value="TreeGrafter"/>
</dbReference>
<dbReference type="STRING" id="6526.A0A2C9JPT9"/>
<dbReference type="PROSITE" id="PS50125">
    <property type="entry name" value="GUANYLATE_CYCLASE_2"/>
    <property type="match status" value="1"/>
</dbReference>
<dbReference type="EnsemblMetazoa" id="BGLB006010-RB">
    <property type="protein sequence ID" value="BGLB006010-PB"/>
    <property type="gene ID" value="BGLB006010"/>
</dbReference>
<dbReference type="SUPFAM" id="SSF55073">
    <property type="entry name" value="Nucleotide cyclase"/>
    <property type="match status" value="1"/>
</dbReference>
<dbReference type="GO" id="GO:0005886">
    <property type="term" value="C:plasma membrane"/>
    <property type="evidence" value="ECO:0007669"/>
    <property type="project" value="TreeGrafter"/>
</dbReference>
<evidence type="ECO:0000256" key="8">
    <source>
        <dbReference type="ARBA" id="ARBA00023239"/>
    </source>
</evidence>
<dbReference type="InterPro" id="IPR029787">
    <property type="entry name" value="Nucleotide_cyclase"/>
</dbReference>
<dbReference type="InterPro" id="IPR050401">
    <property type="entry name" value="Cyclic_nucleotide_synthase"/>
</dbReference>
<dbReference type="CDD" id="cd07302">
    <property type="entry name" value="CHD"/>
    <property type="match status" value="1"/>
</dbReference>
<dbReference type="VEuPathDB" id="VectorBase:BGLAX_040989"/>
<keyword evidence="10" id="KW-0175">Coiled coil</keyword>
<dbReference type="Proteomes" id="UP000076420">
    <property type="component" value="Unassembled WGS sequence"/>
</dbReference>
<feature type="domain" description="Guanylate cyclase" evidence="12">
    <location>
        <begin position="243"/>
        <end position="299"/>
    </location>
</feature>
<dbReference type="GO" id="GO:0004383">
    <property type="term" value="F:guanylate cyclase activity"/>
    <property type="evidence" value="ECO:0007669"/>
    <property type="project" value="UniProtKB-EC"/>
</dbReference>
<dbReference type="VEuPathDB" id="VectorBase:BGLB006010"/>
<evidence type="ECO:0000256" key="6">
    <source>
        <dbReference type="ARBA" id="ARBA00022989"/>
    </source>
</evidence>
<dbReference type="GO" id="GO:0035556">
    <property type="term" value="P:intracellular signal transduction"/>
    <property type="evidence" value="ECO:0007669"/>
    <property type="project" value="InterPro"/>
</dbReference>
<comment type="subcellular location">
    <subcellularLocation>
        <location evidence="1">Membrane</location>
        <topology evidence="1">Single-pass type I membrane protein</topology>
    </subcellularLocation>
</comment>
<keyword evidence="5" id="KW-0547">Nucleotide-binding</keyword>